<feature type="transmembrane region" description="Helical" evidence="1">
    <location>
        <begin position="39"/>
        <end position="55"/>
    </location>
</feature>
<evidence type="ECO:0000313" key="3">
    <source>
        <dbReference type="Proteomes" id="UP001595752"/>
    </source>
</evidence>
<dbReference type="Proteomes" id="UP001595752">
    <property type="component" value="Unassembled WGS sequence"/>
</dbReference>
<sequence length="60" mass="7644">MSTNDYVKFVTQQFVRYIDQPKEERIQQRRKRKEERDSFIHRWFGVVPFAIMMWYRKKKS</sequence>
<evidence type="ECO:0000313" key="2">
    <source>
        <dbReference type="EMBL" id="MFC3882895.1"/>
    </source>
</evidence>
<evidence type="ECO:0000256" key="1">
    <source>
        <dbReference type="SAM" id="Phobius"/>
    </source>
</evidence>
<dbReference type="Pfam" id="PF14038">
    <property type="entry name" value="YqzE"/>
    <property type="match status" value="1"/>
</dbReference>
<dbReference type="RefSeq" id="WP_377912774.1">
    <property type="nucleotide sequence ID" value="NZ_JBHRZT010000020.1"/>
</dbReference>
<dbReference type="InterPro" id="IPR025622">
    <property type="entry name" value="YqzE"/>
</dbReference>
<comment type="caution">
    <text evidence="2">The sequence shown here is derived from an EMBL/GenBank/DDBJ whole genome shotgun (WGS) entry which is preliminary data.</text>
</comment>
<proteinExistence type="predicted"/>
<dbReference type="EMBL" id="JBHRZT010000020">
    <property type="protein sequence ID" value="MFC3882895.1"/>
    <property type="molecule type" value="Genomic_DNA"/>
</dbReference>
<organism evidence="2 3">
    <name type="scientific">Bacillus songklensis</name>
    <dbReference type="NCBI Taxonomy" id="1069116"/>
    <lineage>
        <taxon>Bacteria</taxon>
        <taxon>Bacillati</taxon>
        <taxon>Bacillota</taxon>
        <taxon>Bacilli</taxon>
        <taxon>Bacillales</taxon>
        <taxon>Bacillaceae</taxon>
        <taxon>Bacillus</taxon>
    </lineage>
</organism>
<name>A0ABV8AYZ1_9BACI</name>
<gene>
    <name evidence="2" type="ORF">ACFOU2_04990</name>
</gene>
<accession>A0ABV8AYZ1</accession>
<keyword evidence="3" id="KW-1185">Reference proteome</keyword>
<reference evidence="3" key="1">
    <citation type="journal article" date="2019" name="Int. J. Syst. Evol. Microbiol.">
        <title>The Global Catalogue of Microorganisms (GCM) 10K type strain sequencing project: providing services to taxonomists for standard genome sequencing and annotation.</title>
        <authorList>
            <consortium name="The Broad Institute Genomics Platform"/>
            <consortium name="The Broad Institute Genome Sequencing Center for Infectious Disease"/>
            <person name="Wu L."/>
            <person name="Ma J."/>
        </authorList>
    </citation>
    <scope>NUCLEOTIDE SEQUENCE [LARGE SCALE GENOMIC DNA]</scope>
    <source>
        <strain evidence="3">CCUG 61889</strain>
    </source>
</reference>
<keyword evidence="1" id="KW-0812">Transmembrane</keyword>
<keyword evidence="1" id="KW-0472">Membrane</keyword>
<protein>
    <submittedName>
        <fullName evidence="2">YqzE family protein</fullName>
    </submittedName>
</protein>
<keyword evidence="1" id="KW-1133">Transmembrane helix</keyword>